<dbReference type="PANTHER" id="PTHR45266">
    <property type="entry name" value="OXALOACETATE DECARBOXYLASE ALPHA CHAIN"/>
    <property type="match status" value="1"/>
</dbReference>
<gene>
    <name evidence="5" type="ORF">CBE74_03340</name>
</gene>
<dbReference type="RefSeq" id="WP_013911000.1">
    <property type="nucleotide sequence ID" value="NZ_CP021417.2"/>
</dbReference>
<dbReference type="GeneID" id="75007311"/>
<keyword evidence="6" id="KW-1185">Reference proteome</keyword>
<dbReference type="Pfam" id="PF00364">
    <property type="entry name" value="Biotin_lipoyl"/>
    <property type="match status" value="1"/>
</dbReference>
<dbReference type="InterPro" id="IPR050709">
    <property type="entry name" value="Biotin_Carboxyl_Carrier/Decarb"/>
</dbReference>
<dbReference type="CDD" id="cd06850">
    <property type="entry name" value="biotinyl_domain"/>
    <property type="match status" value="1"/>
</dbReference>
<organism evidence="5 6">
    <name type="scientific">Corynebacterium silvaticum</name>
    <dbReference type="NCBI Taxonomy" id="2320431"/>
    <lineage>
        <taxon>Bacteria</taxon>
        <taxon>Bacillati</taxon>
        <taxon>Actinomycetota</taxon>
        <taxon>Actinomycetes</taxon>
        <taxon>Mycobacteriales</taxon>
        <taxon>Corynebacteriaceae</taxon>
        <taxon>Corynebacterium</taxon>
    </lineage>
</organism>
<evidence type="ECO:0000256" key="2">
    <source>
        <dbReference type="ARBA" id="ARBA00023267"/>
    </source>
</evidence>
<dbReference type="EMBL" id="CP021417">
    <property type="protein sequence ID" value="ARU45692.1"/>
    <property type="molecule type" value="Genomic_DNA"/>
</dbReference>
<sequence length="120" mass="12299">MKLNVTVNGIAYSVEVEVEEEKRQIAPIYFGGGSGATHSEPANASVSGVSANAVVAPLAGSVFKILVEEGEEIEAGQVLLILEAMKMETEITAPNAGTISSVRVAVGDSVQGGQALITID</sequence>
<dbReference type="InterPro" id="IPR000089">
    <property type="entry name" value="Biotin_lipoyl"/>
</dbReference>
<evidence type="ECO:0000256" key="3">
    <source>
        <dbReference type="ARBA" id="ARBA00048501"/>
    </source>
</evidence>
<comment type="catalytic activity">
    <reaction evidence="3">
        <text>N(6)-biotinyl-L-lysyl-[protein] + hydrogencarbonate + ATP = N(6)-carboxybiotinyl-L-lysyl-[protein] + ADP + phosphate + H(+)</text>
        <dbReference type="Rhea" id="RHEA:13501"/>
        <dbReference type="Rhea" id="RHEA-COMP:10505"/>
        <dbReference type="Rhea" id="RHEA-COMP:10506"/>
        <dbReference type="ChEBI" id="CHEBI:15378"/>
        <dbReference type="ChEBI" id="CHEBI:17544"/>
        <dbReference type="ChEBI" id="CHEBI:30616"/>
        <dbReference type="ChEBI" id="CHEBI:43474"/>
        <dbReference type="ChEBI" id="CHEBI:83144"/>
        <dbReference type="ChEBI" id="CHEBI:83145"/>
        <dbReference type="ChEBI" id="CHEBI:456216"/>
        <dbReference type="EC" id="6.3.4.14"/>
    </reaction>
    <physiologicalReaction direction="left-to-right" evidence="3">
        <dbReference type="Rhea" id="RHEA:13502"/>
    </physiologicalReaction>
</comment>
<dbReference type="OrthoDB" id="5149441at2"/>
<reference evidence="5 6" key="1">
    <citation type="journal article" date="2014" name="BMC Vet. Res.">
        <title>First report of Corynebacterium pseudotuberculosis from caseous lymphadenitis lesions in Black Alentejano pig (Sus scrofa domesticus).</title>
        <authorList>
            <person name="Oliveira M."/>
            <person name="Barroco C."/>
            <person name="Mottola C."/>
            <person name="Santos R."/>
            <person name="Lemsaddek A."/>
            <person name="Tavares L."/>
            <person name="Semedo-Lemsaddek T."/>
        </authorList>
    </citation>
    <scope>NUCLEOTIDE SEQUENCE [LARGE SCALE GENOMIC DNA]</scope>
    <source>
        <strain evidence="5 6">PO100/5</strain>
    </source>
</reference>
<dbReference type="PROSITE" id="PS50968">
    <property type="entry name" value="BIOTINYL_LIPOYL"/>
    <property type="match status" value="1"/>
</dbReference>
<dbReference type="KEGG" id="csil:CBE74_03340"/>
<feature type="domain" description="Lipoyl-binding" evidence="4">
    <location>
        <begin position="44"/>
        <end position="120"/>
    </location>
</feature>
<evidence type="ECO:0000259" key="4">
    <source>
        <dbReference type="PROSITE" id="PS50968"/>
    </source>
</evidence>
<dbReference type="SUPFAM" id="SSF51230">
    <property type="entry name" value="Single hybrid motif"/>
    <property type="match status" value="1"/>
</dbReference>
<dbReference type="FunFam" id="2.40.50.100:FF:000003">
    <property type="entry name" value="Acetyl-CoA carboxylase biotin carboxyl carrier protein"/>
    <property type="match status" value="1"/>
</dbReference>
<dbReference type="eggNOG" id="COG4770">
    <property type="taxonomic scope" value="Bacteria"/>
</dbReference>
<dbReference type="PANTHER" id="PTHR45266:SF3">
    <property type="entry name" value="OXALOACETATE DECARBOXYLASE ALPHA CHAIN"/>
    <property type="match status" value="1"/>
</dbReference>
<name>A0A0E3KKJ2_9CORY</name>
<evidence type="ECO:0000256" key="1">
    <source>
        <dbReference type="ARBA" id="ARBA00013263"/>
    </source>
</evidence>
<dbReference type="KEGG" id="cuz:Cul05146_0660"/>
<evidence type="ECO:0000313" key="5">
    <source>
        <dbReference type="EMBL" id="ARU45692.1"/>
    </source>
</evidence>
<dbReference type="InterPro" id="IPR001882">
    <property type="entry name" value="Biotin_BS"/>
</dbReference>
<dbReference type="STRING" id="65058.Cul210931_0618"/>
<proteinExistence type="predicted"/>
<reference evidence="5 6" key="4">
    <citation type="journal article" date="2020" name="PLoS ONE">
        <title>Taxonomic classification of strain PO100/5 shows a broader geographic distribution and genetic markers of the recently described Corynebacterium silvaticum.</title>
        <authorList>
            <person name="Viana M.V.C."/>
            <person name="Profeta R."/>
            <person name="da Silva A.L."/>
            <person name="Hurtado R."/>
            <person name="Cerqueira J.C."/>
            <person name="Ribeiro B.F.S."/>
            <person name="Almeida M.O."/>
            <person name="Morais-Rodrigues F."/>
            <person name="Soares S.C."/>
            <person name="Oliveira M."/>
            <person name="Tavares L."/>
            <person name="Figueiredo H."/>
            <person name="Wattam A.R."/>
            <person name="Barh D."/>
            <person name="Ghosh P."/>
            <person name="Silva A."/>
            <person name="Azevedo V."/>
        </authorList>
    </citation>
    <scope>NUCLEOTIDE SEQUENCE [LARGE SCALE GENOMIC DNA]</scope>
    <source>
        <strain evidence="5 6">PO100/5</strain>
    </source>
</reference>
<dbReference type="KEGG" id="cuj:CUL131002_0622"/>
<dbReference type="Proteomes" id="UP000195652">
    <property type="component" value="Chromosome"/>
</dbReference>
<dbReference type="KEGG" id="cuq:Cul210931_0618"/>
<keyword evidence="2" id="KW-0092">Biotin</keyword>
<dbReference type="OMA" id="PRPKIGH"/>
<protein>
    <recommendedName>
        <fullName evidence="1">biotin carboxylase</fullName>
        <ecNumber evidence="1">6.3.4.14</ecNumber>
    </recommendedName>
</protein>
<reference evidence="5 6" key="2">
    <citation type="journal article" date="2020" name="Antonie Van Leeuwenhoek">
        <title>Phylogenomic characterisation of a novel corynebacterial species pathogenic to animals.</title>
        <authorList>
            <person name="Moller J."/>
            <person name="Musella L."/>
            <person name="Melnikov V."/>
            <person name="Geissdorfer W."/>
            <person name="Burkovski A."/>
            <person name="Sangal V."/>
        </authorList>
    </citation>
    <scope>NUCLEOTIDE SEQUENCE [LARGE SCALE GENOMIC DNA]</scope>
    <source>
        <strain evidence="5 6">PO100/5</strain>
    </source>
</reference>
<accession>A0A0E3KKJ2</accession>
<evidence type="ECO:0000313" key="6">
    <source>
        <dbReference type="Proteomes" id="UP000195652"/>
    </source>
</evidence>
<dbReference type="GO" id="GO:0004075">
    <property type="term" value="F:biotin carboxylase activity"/>
    <property type="evidence" value="ECO:0007669"/>
    <property type="project" value="UniProtKB-EC"/>
</dbReference>
<dbReference type="InterPro" id="IPR011053">
    <property type="entry name" value="Single_hybrid_motif"/>
</dbReference>
<reference evidence="5 6" key="3">
    <citation type="journal article" date="2020" name="Int. J. Syst. Evol. Microbiol.">
        <title>Corynebacterium silvaticum sp. nov., a unique group of NTTB corynebacteria in wild boar and roe deer.</title>
        <authorList>
            <person name="Dangel A."/>
            <person name="Berger A."/>
            <person name="Rau J."/>
            <person name="Eisenberg T."/>
            <person name="Kampfer P."/>
            <person name="Margos G."/>
            <person name="Contzen M."/>
            <person name="Busse H.J."/>
            <person name="Konrad R."/>
            <person name="Peters M."/>
            <person name="Sting R."/>
            <person name="Sing A."/>
        </authorList>
    </citation>
    <scope>NUCLEOTIDE SEQUENCE [LARGE SCALE GENOMIC DNA]</scope>
    <source>
        <strain evidence="5 6">PO100/5</strain>
    </source>
</reference>
<dbReference type="KEGG" id="cun:Cul210932_0644"/>
<dbReference type="Gene3D" id="2.40.50.100">
    <property type="match status" value="1"/>
</dbReference>
<dbReference type="EC" id="6.3.4.14" evidence="1"/>
<dbReference type="AlphaFoldDB" id="A0A0E3KKJ2"/>
<dbReference type="PROSITE" id="PS00188">
    <property type="entry name" value="BIOTIN"/>
    <property type="match status" value="1"/>
</dbReference>